<dbReference type="EMBL" id="JBEDUW010000003">
    <property type="protein sequence ID" value="KAK9939308.1"/>
    <property type="molecule type" value="Genomic_DNA"/>
</dbReference>
<evidence type="ECO:0000313" key="2">
    <source>
        <dbReference type="Proteomes" id="UP001457282"/>
    </source>
</evidence>
<dbReference type="AlphaFoldDB" id="A0AAW1XRE1"/>
<proteinExistence type="predicted"/>
<evidence type="ECO:0000313" key="1">
    <source>
        <dbReference type="EMBL" id="KAK9939308.1"/>
    </source>
</evidence>
<keyword evidence="2" id="KW-1185">Reference proteome</keyword>
<organism evidence="1 2">
    <name type="scientific">Rubus argutus</name>
    <name type="common">Southern blackberry</name>
    <dbReference type="NCBI Taxonomy" id="59490"/>
    <lineage>
        <taxon>Eukaryota</taxon>
        <taxon>Viridiplantae</taxon>
        <taxon>Streptophyta</taxon>
        <taxon>Embryophyta</taxon>
        <taxon>Tracheophyta</taxon>
        <taxon>Spermatophyta</taxon>
        <taxon>Magnoliopsida</taxon>
        <taxon>eudicotyledons</taxon>
        <taxon>Gunneridae</taxon>
        <taxon>Pentapetalae</taxon>
        <taxon>rosids</taxon>
        <taxon>fabids</taxon>
        <taxon>Rosales</taxon>
        <taxon>Rosaceae</taxon>
        <taxon>Rosoideae</taxon>
        <taxon>Rosoideae incertae sedis</taxon>
        <taxon>Rubus</taxon>
    </lineage>
</organism>
<sequence>MPKVFNFFNQASICLQFVLDLQLTCLTFPPRVPSLPCLHKDRTSLQHHKQSSHPTEMTALKSQFELSSGSNFHLQFYYPYPSNYSSHHGFFSTTNPLQFQINHGFSVHLAGNTIEPVLNCSTRFNFGISSSSIHHLEAMSSL</sequence>
<dbReference type="Proteomes" id="UP001457282">
    <property type="component" value="Unassembled WGS sequence"/>
</dbReference>
<comment type="caution">
    <text evidence="1">The sequence shown here is derived from an EMBL/GenBank/DDBJ whole genome shotgun (WGS) entry which is preliminary data.</text>
</comment>
<reference evidence="1 2" key="1">
    <citation type="journal article" date="2023" name="G3 (Bethesda)">
        <title>A chromosome-length genome assembly and annotation of blackberry (Rubus argutus, cv. 'Hillquist').</title>
        <authorList>
            <person name="Bruna T."/>
            <person name="Aryal R."/>
            <person name="Dudchenko O."/>
            <person name="Sargent D.J."/>
            <person name="Mead D."/>
            <person name="Buti M."/>
            <person name="Cavallini A."/>
            <person name="Hytonen T."/>
            <person name="Andres J."/>
            <person name="Pham M."/>
            <person name="Weisz D."/>
            <person name="Mascagni F."/>
            <person name="Usai G."/>
            <person name="Natali L."/>
            <person name="Bassil N."/>
            <person name="Fernandez G.E."/>
            <person name="Lomsadze A."/>
            <person name="Armour M."/>
            <person name="Olukolu B."/>
            <person name="Poorten T."/>
            <person name="Britton C."/>
            <person name="Davik J."/>
            <person name="Ashrafi H."/>
            <person name="Aiden E.L."/>
            <person name="Borodovsky M."/>
            <person name="Worthington M."/>
        </authorList>
    </citation>
    <scope>NUCLEOTIDE SEQUENCE [LARGE SCALE GENOMIC DNA]</scope>
    <source>
        <strain evidence="1">PI 553951</strain>
    </source>
</reference>
<protein>
    <submittedName>
        <fullName evidence="1">Uncharacterized protein</fullName>
    </submittedName>
</protein>
<name>A0AAW1XRE1_RUBAR</name>
<accession>A0AAW1XRE1</accession>
<gene>
    <name evidence="1" type="ORF">M0R45_016007</name>
</gene>